<evidence type="ECO:0000313" key="1">
    <source>
        <dbReference type="EMBL" id="MPC52394.1"/>
    </source>
</evidence>
<accession>A0A5B7G7A3</accession>
<proteinExistence type="predicted"/>
<sequence>MSYQHPVAEGPLCATYNRHEGGRLTCEVVWAQLSRGSLRTLRIAKTVHKAALGVGHKSTPEIKLAGESQFTICLHGQTVPPAKVSSRGDGRTLTTPPNVANTAIRFGHLQPAWPSQTQGKTAVTPANYRVPVHCL</sequence>
<dbReference type="EMBL" id="VSRR010010850">
    <property type="protein sequence ID" value="MPC52394.1"/>
    <property type="molecule type" value="Genomic_DNA"/>
</dbReference>
<keyword evidence="2" id="KW-1185">Reference proteome</keyword>
<dbReference type="AlphaFoldDB" id="A0A5B7G7A3"/>
<dbReference type="Proteomes" id="UP000324222">
    <property type="component" value="Unassembled WGS sequence"/>
</dbReference>
<evidence type="ECO:0000313" key="2">
    <source>
        <dbReference type="Proteomes" id="UP000324222"/>
    </source>
</evidence>
<protein>
    <submittedName>
        <fullName evidence="1">Uncharacterized protein</fullName>
    </submittedName>
</protein>
<name>A0A5B7G7A3_PORTR</name>
<gene>
    <name evidence="1" type="ORF">E2C01_046262</name>
</gene>
<reference evidence="1 2" key="1">
    <citation type="submission" date="2019-05" db="EMBL/GenBank/DDBJ databases">
        <title>Another draft genome of Portunus trituberculatus and its Hox gene families provides insights of decapod evolution.</title>
        <authorList>
            <person name="Jeong J.-H."/>
            <person name="Song I."/>
            <person name="Kim S."/>
            <person name="Choi T."/>
            <person name="Kim D."/>
            <person name="Ryu S."/>
            <person name="Kim W."/>
        </authorList>
    </citation>
    <scope>NUCLEOTIDE SEQUENCE [LARGE SCALE GENOMIC DNA]</scope>
    <source>
        <tissue evidence="1">Muscle</tissue>
    </source>
</reference>
<organism evidence="1 2">
    <name type="scientific">Portunus trituberculatus</name>
    <name type="common">Swimming crab</name>
    <name type="synonym">Neptunus trituberculatus</name>
    <dbReference type="NCBI Taxonomy" id="210409"/>
    <lineage>
        <taxon>Eukaryota</taxon>
        <taxon>Metazoa</taxon>
        <taxon>Ecdysozoa</taxon>
        <taxon>Arthropoda</taxon>
        <taxon>Crustacea</taxon>
        <taxon>Multicrustacea</taxon>
        <taxon>Malacostraca</taxon>
        <taxon>Eumalacostraca</taxon>
        <taxon>Eucarida</taxon>
        <taxon>Decapoda</taxon>
        <taxon>Pleocyemata</taxon>
        <taxon>Brachyura</taxon>
        <taxon>Eubrachyura</taxon>
        <taxon>Portunoidea</taxon>
        <taxon>Portunidae</taxon>
        <taxon>Portuninae</taxon>
        <taxon>Portunus</taxon>
    </lineage>
</organism>
<comment type="caution">
    <text evidence="1">The sequence shown here is derived from an EMBL/GenBank/DDBJ whole genome shotgun (WGS) entry which is preliminary data.</text>
</comment>